<keyword evidence="5" id="KW-0378">Hydrolase</keyword>
<dbReference type="InterPro" id="IPR032466">
    <property type="entry name" value="Metal_Hydrolase"/>
</dbReference>
<comment type="subunit">
    <text evidence="3">Monomer.</text>
</comment>
<dbReference type="STRING" id="4829.A0A163TI49"/>
<dbReference type="GO" id="GO:0046103">
    <property type="term" value="P:inosine biosynthetic process"/>
    <property type="evidence" value="ECO:0007669"/>
    <property type="project" value="TreeGrafter"/>
</dbReference>
<dbReference type="OMA" id="RPQFKPY"/>
<evidence type="ECO:0000256" key="3">
    <source>
        <dbReference type="ARBA" id="ARBA00011245"/>
    </source>
</evidence>
<dbReference type="PANTHER" id="PTHR11409">
    <property type="entry name" value="ADENOSINE DEAMINASE"/>
    <property type="match status" value="1"/>
</dbReference>
<dbReference type="FunFam" id="3.20.20.140:FF:000033">
    <property type="entry name" value="Adenosine deaminase-like protein"/>
    <property type="match status" value="1"/>
</dbReference>
<reference evidence="10" key="1">
    <citation type="submission" date="2016-04" db="EMBL/GenBank/DDBJ databases">
        <authorList>
            <person name="Evans L.H."/>
            <person name="Alamgir A."/>
            <person name="Owens N."/>
            <person name="Weber N.D."/>
            <person name="Virtaneva K."/>
            <person name="Barbian K."/>
            <person name="Babar A."/>
            <person name="Rosenke K."/>
        </authorList>
    </citation>
    <scope>NUCLEOTIDE SEQUENCE [LARGE SCALE GENOMIC DNA]</scope>
    <source>
        <strain evidence="10">CBS 101.48</strain>
    </source>
</reference>
<dbReference type="OrthoDB" id="272271at2759"/>
<dbReference type="GO" id="GO:0009117">
    <property type="term" value="P:nucleotide metabolic process"/>
    <property type="evidence" value="ECO:0007669"/>
    <property type="project" value="UniProtKB-KW"/>
</dbReference>
<organism evidence="10">
    <name type="scientific">Absidia glauca</name>
    <name type="common">Pin mould</name>
    <dbReference type="NCBI Taxonomy" id="4829"/>
    <lineage>
        <taxon>Eukaryota</taxon>
        <taxon>Fungi</taxon>
        <taxon>Fungi incertae sedis</taxon>
        <taxon>Mucoromycota</taxon>
        <taxon>Mucoromycotina</taxon>
        <taxon>Mucoromycetes</taxon>
        <taxon>Mucorales</taxon>
        <taxon>Cunninghamellaceae</taxon>
        <taxon>Absidia</taxon>
    </lineage>
</organism>
<keyword evidence="7" id="KW-0546">Nucleotide metabolism</keyword>
<dbReference type="FunCoup" id="A0A163TI49">
    <property type="interactions" value="231"/>
</dbReference>
<evidence type="ECO:0000256" key="5">
    <source>
        <dbReference type="ARBA" id="ARBA00022801"/>
    </source>
</evidence>
<evidence type="ECO:0000259" key="9">
    <source>
        <dbReference type="Pfam" id="PF00962"/>
    </source>
</evidence>
<feature type="domain" description="Adenosine deaminase" evidence="9">
    <location>
        <begin position="17"/>
        <end position="331"/>
    </location>
</feature>
<dbReference type="SUPFAM" id="SSF51556">
    <property type="entry name" value="Metallo-dependent hydrolases"/>
    <property type="match status" value="1"/>
</dbReference>
<proteinExistence type="inferred from homology"/>
<dbReference type="EMBL" id="LT554417">
    <property type="protein sequence ID" value="SAM05052.1"/>
    <property type="molecule type" value="Genomic_DNA"/>
</dbReference>
<dbReference type="AlphaFoldDB" id="A0A163TI49"/>
<protein>
    <recommendedName>
        <fullName evidence="9">Adenosine deaminase domain-containing protein</fullName>
    </recommendedName>
</protein>
<dbReference type="GO" id="GO:0006154">
    <property type="term" value="P:adenosine catabolic process"/>
    <property type="evidence" value="ECO:0007669"/>
    <property type="project" value="TreeGrafter"/>
</dbReference>
<keyword evidence="6" id="KW-0862">Zinc</keyword>
<dbReference type="GO" id="GO:0004000">
    <property type="term" value="F:adenosine deaminase activity"/>
    <property type="evidence" value="ECO:0007669"/>
    <property type="project" value="TreeGrafter"/>
</dbReference>
<evidence type="ECO:0000256" key="7">
    <source>
        <dbReference type="ARBA" id="ARBA00023080"/>
    </source>
</evidence>
<evidence type="ECO:0000256" key="8">
    <source>
        <dbReference type="ARBA" id="ARBA00048787"/>
    </source>
</evidence>
<comment type="cofactor">
    <cofactor evidence="1">
        <name>Zn(2+)</name>
        <dbReference type="ChEBI" id="CHEBI:29105"/>
    </cofactor>
</comment>
<dbReference type="GO" id="GO:0046872">
    <property type="term" value="F:metal ion binding"/>
    <property type="evidence" value="ECO:0007669"/>
    <property type="project" value="UniProtKB-KW"/>
</dbReference>
<comment type="similarity">
    <text evidence="2">Belongs to the metallo-dependent hydrolases superfamily. Adenosine and AMP deaminases family.</text>
</comment>
<evidence type="ECO:0000256" key="1">
    <source>
        <dbReference type="ARBA" id="ARBA00001947"/>
    </source>
</evidence>
<evidence type="ECO:0000256" key="4">
    <source>
        <dbReference type="ARBA" id="ARBA00022723"/>
    </source>
</evidence>
<dbReference type="PANTHER" id="PTHR11409:SF42">
    <property type="entry name" value="ADENOSINE DEAMINASE-LIKE PROTEIN"/>
    <property type="match status" value="1"/>
</dbReference>
<dbReference type="InParanoid" id="A0A163TI49"/>
<dbReference type="InterPro" id="IPR001365">
    <property type="entry name" value="A_deaminase_dom"/>
</dbReference>
<keyword evidence="4" id="KW-0479">Metal-binding</keyword>
<evidence type="ECO:0000256" key="2">
    <source>
        <dbReference type="ARBA" id="ARBA00006676"/>
    </source>
</evidence>
<accession>A0A163TI49</accession>
<dbReference type="CDD" id="cd00443">
    <property type="entry name" value="ADA_AMPD"/>
    <property type="match status" value="1"/>
</dbReference>
<dbReference type="Gene3D" id="3.20.20.140">
    <property type="entry name" value="Metal-dependent hydrolases"/>
    <property type="match status" value="1"/>
</dbReference>
<sequence>MTNLSDSNLSDFCLKLPKIEAHAHINGSLSPSTMRALVARKVDVNPELAAFEIPDSLNCIDDFFSLFKFIYQLTDDEASVTFATQKVIEEFAADGVRYLELRTTPRANADKGMTKHSYLQAVIQAIEQQQQANMKTRLIISIDRRNTLEEAQETVDLALHFQQCSNVVVGVDLCGDVMKGSFLALKPAFERARQQGGFKLTLHFNEVAENIPEAPELLSIRPDRLGHATLLDDYSRTTVYQQAIPVEICMTSNVFSKTVATYEDHHVKQLLEEDHPFILCTDDKGVFGSDLSNEYVLAAKTFGLDRHQLFEASFKSIDYVFADQETKDQLKADWLAWKKDNQDLFVA</sequence>
<dbReference type="Proteomes" id="UP000078561">
    <property type="component" value="Unassembled WGS sequence"/>
</dbReference>
<gene>
    <name evidence="10" type="primary">ABSGL_10918.1 scaffold 12033</name>
</gene>
<evidence type="ECO:0000256" key="6">
    <source>
        <dbReference type="ARBA" id="ARBA00022833"/>
    </source>
</evidence>
<keyword evidence="11" id="KW-1185">Reference proteome</keyword>
<name>A0A163TI49_ABSGL</name>
<dbReference type="Pfam" id="PF00962">
    <property type="entry name" value="A_deaminase"/>
    <property type="match status" value="1"/>
</dbReference>
<comment type="catalytic activity">
    <reaction evidence="8">
        <text>N(6)-methyl-AMP + H2O + H(+) = IMP + methylamine</text>
        <dbReference type="Rhea" id="RHEA:16001"/>
        <dbReference type="ChEBI" id="CHEBI:15377"/>
        <dbReference type="ChEBI" id="CHEBI:15378"/>
        <dbReference type="ChEBI" id="CHEBI:58053"/>
        <dbReference type="ChEBI" id="CHEBI:59338"/>
        <dbReference type="ChEBI" id="CHEBI:144842"/>
    </reaction>
    <physiologicalReaction direction="left-to-right" evidence="8">
        <dbReference type="Rhea" id="RHEA:16002"/>
    </physiologicalReaction>
</comment>
<dbReference type="InterPro" id="IPR006330">
    <property type="entry name" value="Ado/ade_deaminase"/>
</dbReference>
<evidence type="ECO:0000313" key="10">
    <source>
        <dbReference type="EMBL" id="SAM05052.1"/>
    </source>
</evidence>
<evidence type="ECO:0000313" key="11">
    <source>
        <dbReference type="Proteomes" id="UP000078561"/>
    </source>
</evidence>